<sequence>MEMIKVGPVGNDYGSIWEENGGGDVAGIFVSYGKNSIQSLQFLFYEDGNFVQSNKHGRHYCANFSAVVFNYPSEYLTSISGSYVNGVGLESIEFATNKGSYGPFGQTTTYAKHFNFKLGNSNLFGGFHGTVNNSGVESIGIYLKPLVINLKDLRVKDEK</sequence>
<reference evidence="4" key="1">
    <citation type="submission" date="2019-05" db="EMBL/GenBank/DDBJ databases">
        <title>The de novo reference genome and transcriptome assemblies of the wild tomato species Solanum chilense.</title>
        <authorList>
            <person name="Stam R."/>
            <person name="Nosenko T."/>
            <person name="Hoerger A.C."/>
            <person name="Stephan W."/>
            <person name="Seidel M.A."/>
            <person name="Kuhn J.M.M."/>
            <person name="Haberer G."/>
            <person name="Tellier A."/>
        </authorList>
    </citation>
    <scope>NUCLEOTIDE SEQUENCE</scope>
    <source>
        <tissue evidence="4">Mature leaves</tissue>
    </source>
</reference>
<keyword evidence="2" id="KW-0430">Lectin</keyword>
<dbReference type="AlphaFoldDB" id="A0A6N2AYE1"/>
<dbReference type="SMART" id="SM00915">
    <property type="entry name" value="Jacalin"/>
    <property type="match status" value="1"/>
</dbReference>
<comment type="caution">
    <text evidence="4">The sequence shown here is derived from an EMBL/GenBank/DDBJ whole genome shotgun (WGS) entry which is preliminary data.</text>
</comment>
<dbReference type="InterPro" id="IPR036404">
    <property type="entry name" value="Jacalin-like_lectin_dom_sf"/>
</dbReference>
<accession>A0A6N2AYE1</accession>
<dbReference type="PANTHER" id="PTHR47293:SF60">
    <property type="entry name" value="INACTIVE PROTEIN RESTRICTED TEV MOVEMENT 1-LIKE"/>
    <property type="match status" value="1"/>
</dbReference>
<dbReference type="GO" id="GO:0030246">
    <property type="term" value="F:carbohydrate binding"/>
    <property type="evidence" value="ECO:0007669"/>
    <property type="project" value="UniProtKB-KW"/>
</dbReference>
<name>A0A6N2AYE1_SOLCI</name>
<dbReference type="PROSITE" id="PS51752">
    <property type="entry name" value="JACALIN_LECTIN"/>
    <property type="match status" value="1"/>
</dbReference>
<gene>
    <name evidence="4" type="ORF">EJD97_019781</name>
</gene>
<dbReference type="SUPFAM" id="SSF51101">
    <property type="entry name" value="Mannose-binding lectins"/>
    <property type="match status" value="1"/>
</dbReference>
<evidence type="ECO:0000256" key="2">
    <source>
        <dbReference type="ARBA" id="ARBA00022734"/>
    </source>
</evidence>
<dbReference type="InterPro" id="IPR001229">
    <property type="entry name" value="Jacalin-like_lectin_dom"/>
</dbReference>
<protein>
    <recommendedName>
        <fullName evidence="3">Jacalin-type lectin domain-containing protein</fullName>
    </recommendedName>
</protein>
<comment type="similarity">
    <text evidence="1">Belongs to the jacalin lectin family.</text>
</comment>
<evidence type="ECO:0000256" key="1">
    <source>
        <dbReference type="ARBA" id="ARBA00006568"/>
    </source>
</evidence>
<dbReference type="Pfam" id="PF01419">
    <property type="entry name" value="Jacalin"/>
    <property type="match status" value="1"/>
</dbReference>
<proteinExistence type="inferred from homology"/>
<dbReference type="EMBL" id="RXGB01005632">
    <property type="protein sequence ID" value="TMW87567.1"/>
    <property type="molecule type" value="Genomic_DNA"/>
</dbReference>
<evidence type="ECO:0000259" key="3">
    <source>
        <dbReference type="PROSITE" id="PS51752"/>
    </source>
</evidence>
<organism evidence="4">
    <name type="scientific">Solanum chilense</name>
    <name type="common">Tomato</name>
    <name type="synonym">Lycopersicon chilense</name>
    <dbReference type="NCBI Taxonomy" id="4083"/>
    <lineage>
        <taxon>Eukaryota</taxon>
        <taxon>Viridiplantae</taxon>
        <taxon>Streptophyta</taxon>
        <taxon>Embryophyta</taxon>
        <taxon>Tracheophyta</taxon>
        <taxon>Spermatophyta</taxon>
        <taxon>Magnoliopsida</taxon>
        <taxon>eudicotyledons</taxon>
        <taxon>Gunneridae</taxon>
        <taxon>Pentapetalae</taxon>
        <taxon>asterids</taxon>
        <taxon>lamiids</taxon>
        <taxon>Solanales</taxon>
        <taxon>Solanaceae</taxon>
        <taxon>Solanoideae</taxon>
        <taxon>Solaneae</taxon>
        <taxon>Solanum</taxon>
        <taxon>Solanum subgen. Lycopersicon</taxon>
    </lineage>
</organism>
<dbReference type="PANTHER" id="PTHR47293">
    <property type="entry name" value="JACALIN-RELATED LECTIN 3"/>
    <property type="match status" value="1"/>
</dbReference>
<evidence type="ECO:0000313" key="4">
    <source>
        <dbReference type="EMBL" id="TMW87567.1"/>
    </source>
</evidence>
<feature type="domain" description="Jacalin-type lectin" evidence="3">
    <location>
        <begin position="3"/>
        <end position="145"/>
    </location>
</feature>
<dbReference type="Gene3D" id="2.100.10.30">
    <property type="entry name" value="Jacalin-like lectin domain"/>
    <property type="match status" value="1"/>
</dbReference>